<protein>
    <submittedName>
        <fullName evidence="7">Rad1-domain-containing protein</fullName>
    </submittedName>
</protein>
<evidence type="ECO:0000313" key="8">
    <source>
        <dbReference type="Proteomes" id="UP000736335"/>
    </source>
</evidence>
<comment type="caution">
    <text evidence="7">The sequence shown here is derived from an EMBL/GenBank/DDBJ whole genome shotgun (WGS) entry which is preliminary data.</text>
</comment>
<keyword evidence="8" id="KW-1185">Reference proteome</keyword>
<dbReference type="Pfam" id="PF02144">
    <property type="entry name" value="Rad1"/>
    <property type="match status" value="1"/>
</dbReference>
<dbReference type="EMBL" id="WIUZ02000001">
    <property type="protein sequence ID" value="KAF9792872.1"/>
    <property type="molecule type" value="Genomic_DNA"/>
</dbReference>
<gene>
    <name evidence="7" type="ORF">BJ322DRAFT_1153375</name>
</gene>
<dbReference type="InterPro" id="IPR046938">
    <property type="entry name" value="DNA_clamp_sf"/>
</dbReference>
<dbReference type="PRINTS" id="PR01245">
    <property type="entry name" value="RAD1REC1"/>
</dbReference>
<dbReference type="InterPro" id="IPR003021">
    <property type="entry name" value="Rad1_Rec1_Rad17"/>
</dbReference>
<dbReference type="AlphaFoldDB" id="A0A9P6LCM0"/>
<dbReference type="GO" id="GO:0000077">
    <property type="term" value="P:DNA damage checkpoint signaling"/>
    <property type="evidence" value="ECO:0007669"/>
    <property type="project" value="InterPro"/>
</dbReference>
<name>A0A9P6LCM0_9AGAM</name>
<dbReference type="GO" id="GO:0030896">
    <property type="term" value="C:checkpoint clamp complex"/>
    <property type="evidence" value="ECO:0007669"/>
    <property type="project" value="TreeGrafter"/>
</dbReference>
<evidence type="ECO:0000256" key="2">
    <source>
        <dbReference type="ARBA" id="ARBA00010991"/>
    </source>
</evidence>
<dbReference type="Gene3D" id="3.70.10.10">
    <property type="match status" value="1"/>
</dbReference>
<organism evidence="7 8">
    <name type="scientific">Thelephora terrestris</name>
    <dbReference type="NCBI Taxonomy" id="56493"/>
    <lineage>
        <taxon>Eukaryota</taxon>
        <taxon>Fungi</taxon>
        <taxon>Dikarya</taxon>
        <taxon>Basidiomycota</taxon>
        <taxon>Agaricomycotina</taxon>
        <taxon>Agaricomycetes</taxon>
        <taxon>Thelephorales</taxon>
        <taxon>Thelephoraceae</taxon>
        <taxon>Thelephora</taxon>
    </lineage>
</organism>
<accession>A0A9P6LCM0</accession>
<dbReference type="PANTHER" id="PTHR10870">
    <property type="entry name" value="CELL CYCLE CHECKPOINT PROTEIN RAD1"/>
    <property type="match status" value="1"/>
</dbReference>
<dbReference type="SUPFAM" id="SSF55979">
    <property type="entry name" value="DNA clamp"/>
    <property type="match status" value="1"/>
</dbReference>
<evidence type="ECO:0000256" key="6">
    <source>
        <dbReference type="SAM" id="MobiDB-lite"/>
    </source>
</evidence>
<keyword evidence="3" id="KW-0227">DNA damage</keyword>
<dbReference type="PANTHER" id="PTHR10870:SF0">
    <property type="entry name" value="CELL CYCLE CHECKPOINT PROTEIN RAD1"/>
    <property type="match status" value="1"/>
</dbReference>
<dbReference type="OrthoDB" id="337581at2759"/>
<sequence>MSQSQESQQRHQVLSVSAPDVRYFTAILRGVSFVSRATVTITVDGFTVTVEEARTLLATAFVFKDMFEEYAYHPEVSESRSQPASQTINNAAFEIPLNTLIECLNIFGTSNVSTTLKTKQWKQSVEDGGVDHDNDRTGPLDRYFSSSNTGTAMRMSYEGTGYPLTLHIAEDAAGPTATCQITTYEPEPQLELPFDNDATYIVFIKQIIQSSWLSDALSELENSSYEKITIMSNPPPPRPRAQRAPSKPILRIHAAGPFGSCEMDYPNDREVLETFECEGPVVFSYKLLHISRTIRALQNSTKTSLRVDNGGLLCLQLLMPSPRPRGGNSEAFTEFRCLPLDEV</sequence>
<keyword evidence="4" id="KW-0234">DNA repair</keyword>
<reference evidence="7" key="1">
    <citation type="journal article" date="2020" name="Nat. Commun.">
        <title>Large-scale genome sequencing of mycorrhizal fungi provides insights into the early evolution of symbiotic traits.</title>
        <authorList>
            <person name="Miyauchi S."/>
            <person name="Kiss E."/>
            <person name="Kuo A."/>
            <person name="Drula E."/>
            <person name="Kohler A."/>
            <person name="Sanchez-Garcia M."/>
            <person name="Morin E."/>
            <person name="Andreopoulos B."/>
            <person name="Barry K.W."/>
            <person name="Bonito G."/>
            <person name="Buee M."/>
            <person name="Carver A."/>
            <person name="Chen C."/>
            <person name="Cichocki N."/>
            <person name="Clum A."/>
            <person name="Culley D."/>
            <person name="Crous P.W."/>
            <person name="Fauchery L."/>
            <person name="Girlanda M."/>
            <person name="Hayes R.D."/>
            <person name="Keri Z."/>
            <person name="LaButti K."/>
            <person name="Lipzen A."/>
            <person name="Lombard V."/>
            <person name="Magnuson J."/>
            <person name="Maillard F."/>
            <person name="Murat C."/>
            <person name="Nolan M."/>
            <person name="Ohm R.A."/>
            <person name="Pangilinan J."/>
            <person name="Pereira M.F."/>
            <person name="Perotto S."/>
            <person name="Peter M."/>
            <person name="Pfister S."/>
            <person name="Riley R."/>
            <person name="Sitrit Y."/>
            <person name="Stielow J.B."/>
            <person name="Szollosi G."/>
            <person name="Zifcakova L."/>
            <person name="Stursova M."/>
            <person name="Spatafora J.W."/>
            <person name="Tedersoo L."/>
            <person name="Vaario L.M."/>
            <person name="Yamada A."/>
            <person name="Yan M."/>
            <person name="Wang P."/>
            <person name="Xu J."/>
            <person name="Bruns T."/>
            <person name="Baldrian P."/>
            <person name="Vilgalys R."/>
            <person name="Dunand C."/>
            <person name="Henrissat B."/>
            <person name="Grigoriev I.V."/>
            <person name="Hibbett D."/>
            <person name="Nagy L.G."/>
            <person name="Martin F.M."/>
        </authorList>
    </citation>
    <scope>NUCLEOTIDE SEQUENCE</scope>
    <source>
        <strain evidence="7">UH-Tt-Lm1</strain>
    </source>
</reference>
<evidence type="ECO:0000256" key="5">
    <source>
        <dbReference type="ARBA" id="ARBA00023242"/>
    </source>
</evidence>
<comment type="subcellular location">
    <subcellularLocation>
        <location evidence="1">Nucleus</location>
    </subcellularLocation>
</comment>
<reference evidence="7" key="2">
    <citation type="submission" date="2020-11" db="EMBL/GenBank/DDBJ databases">
        <authorList>
            <consortium name="DOE Joint Genome Institute"/>
            <person name="Kuo A."/>
            <person name="Miyauchi S."/>
            <person name="Kiss E."/>
            <person name="Drula E."/>
            <person name="Kohler A."/>
            <person name="Sanchez-Garcia M."/>
            <person name="Andreopoulos B."/>
            <person name="Barry K.W."/>
            <person name="Bonito G."/>
            <person name="Buee M."/>
            <person name="Carver A."/>
            <person name="Chen C."/>
            <person name="Cichocki N."/>
            <person name="Clum A."/>
            <person name="Culley D."/>
            <person name="Crous P.W."/>
            <person name="Fauchery L."/>
            <person name="Girlanda M."/>
            <person name="Hayes R."/>
            <person name="Keri Z."/>
            <person name="Labutti K."/>
            <person name="Lipzen A."/>
            <person name="Lombard V."/>
            <person name="Magnuson J."/>
            <person name="Maillard F."/>
            <person name="Morin E."/>
            <person name="Murat C."/>
            <person name="Nolan M."/>
            <person name="Ohm R."/>
            <person name="Pangilinan J."/>
            <person name="Pereira M."/>
            <person name="Perotto S."/>
            <person name="Peter M."/>
            <person name="Riley R."/>
            <person name="Sitrit Y."/>
            <person name="Stielow B."/>
            <person name="Szollosi G."/>
            <person name="Zifcakova L."/>
            <person name="Stursova M."/>
            <person name="Spatafora J.W."/>
            <person name="Tedersoo L."/>
            <person name="Vaario L.-M."/>
            <person name="Yamada A."/>
            <person name="Yan M."/>
            <person name="Wang P."/>
            <person name="Xu J."/>
            <person name="Bruns T."/>
            <person name="Baldrian P."/>
            <person name="Vilgalys R."/>
            <person name="Henrissat B."/>
            <person name="Grigoriev I.V."/>
            <person name="Hibbett D."/>
            <person name="Nagy L.G."/>
            <person name="Martin F.M."/>
        </authorList>
    </citation>
    <scope>NUCLEOTIDE SEQUENCE</scope>
    <source>
        <strain evidence="7">UH-Tt-Lm1</strain>
    </source>
</reference>
<dbReference type="GO" id="GO:0006281">
    <property type="term" value="P:DNA repair"/>
    <property type="evidence" value="ECO:0007669"/>
    <property type="project" value="UniProtKB-KW"/>
</dbReference>
<proteinExistence type="inferred from homology"/>
<evidence type="ECO:0000256" key="4">
    <source>
        <dbReference type="ARBA" id="ARBA00023204"/>
    </source>
</evidence>
<feature type="compositionally biased region" description="Basic and acidic residues" evidence="6">
    <location>
        <begin position="129"/>
        <end position="139"/>
    </location>
</feature>
<dbReference type="Proteomes" id="UP000736335">
    <property type="component" value="Unassembled WGS sequence"/>
</dbReference>
<evidence type="ECO:0000313" key="7">
    <source>
        <dbReference type="EMBL" id="KAF9792872.1"/>
    </source>
</evidence>
<comment type="similarity">
    <text evidence="2">Belongs to the rad1 family.</text>
</comment>
<feature type="region of interest" description="Disordered" evidence="6">
    <location>
        <begin position="126"/>
        <end position="145"/>
    </location>
</feature>
<evidence type="ECO:0000256" key="1">
    <source>
        <dbReference type="ARBA" id="ARBA00004123"/>
    </source>
</evidence>
<evidence type="ECO:0000256" key="3">
    <source>
        <dbReference type="ARBA" id="ARBA00022763"/>
    </source>
</evidence>
<keyword evidence="5" id="KW-0539">Nucleus</keyword>